<dbReference type="PANTHER" id="PTHR30290">
    <property type="entry name" value="PERIPLASMIC BINDING COMPONENT OF ABC TRANSPORTER"/>
    <property type="match status" value="1"/>
</dbReference>
<dbReference type="Gene3D" id="3.40.190.10">
    <property type="entry name" value="Periplasmic binding protein-like II"/>
    <property type="match status" value="1"/>
</dbReference>
<dbReference type="OrthoDB" id="9772924at2"/>
<dbReference type="RefSeq" id="WP_129888032.1">
    <property type="nucleotide sequence ID" value="NZ_CP035758.1"/>
</dbReference>
<dbReference type="Pfam" id="PF00496">
    <property type="entry name" value="SBP_bac_5"/>
    <property type="match status" value="1"/>
</dbReference>
<sequence length="554" mass="62178">MSALSFSSPARSPRKPGTLLMSLLALCVLLLAACGGGSSTSSKKADTLWVAQLGDQYTDNFNPYAGGSGGPPHELIYESLLYTNYATGKMLPWLATSYKFSNDNKTLTFTIRDKVSWNDGQPFSANDVAFTLNLMHKYPAIDVSTIWSYLSSVTAPDAHTVVINFKTVFTPMIWYLGRLEMLPEHIWSSVGDPSKYIDSKAIGTGPFMVESFDPQVVTLNQNPHYWQAKPKFARVKYPVYKSNDTYLLNLINDKVDWGNIFAPNLDKNFVQRDPEHHRYWFAPNDTVMFYVNNLKSPFNQLAVRQAISDALDRAKMSTVAENGYEQVASPTALLLPNAKDYLLPEYANLTFKQDPQKAIQTLESAGYKKGKDGIFADAQGNRLAFKIDVPTNYSDRILLSQIASENLKAVGIDASINTLSPTDWYNNKQLGKYDMTIDSDQGGITPFYYFNRVLNSHRSAAIGQQSQSNFGRWQDPTTDRLLNQYATTSDPEVQKQAIQGLEKIFVEQLPTIPLLDAPTWFEYNTQHFTGWPDKSNPYATTYPPLLVILALEPR</sequence>
<dbReference type="CDD" id="cd08509">
    <property type="entry name" value="PBP2_TmCBP_oligosaccharides_like"/>
    <property type="match status" value="1"/>
</dbReference>
<dbReference type="InterPro" id="IPR000914">
    <property type="entry name" value="SBP_5_dom"/>
</dbReference>
<keyword evidence="3" id="KW-1185">Reference proteome</keyword>
<dbReference type="GO" id="GO:1904680">
    <property type="term" value="F:peptide transmembrane transporter activity"/>
    <property type="evidence" value="ECO:0007669"/>
    <property type="project" value="TreeGrafter"/>
</dbReference>
<dbReference type="PANTHER" id="PTHR30290:SF82">
    <property type="entry name" value="ABC-TYPE DIPEPTIDE_OLIGOPEPTIDE TRANSPORT SYSTEM, PERIPLASMIC COMPONENT"/>
    <property type="match status" value="1"/>
</dbReference>
<name>A0A4P6JNS3_KTERU</name>
<gene>
    <name evidence="2" type="ORF">EPA93_13525</name>
</gene>
<evidence type="ECO:0000313" key="3">
    <source>
        <dbReference type="Proteomes" id="UP000290365"/>
    </source>
</evidence>
<dbReference type="GO" id="GO:0042597">
    <property type="term" value="C:periplasmic space"/>
    <property type="evidence" value="ECO:0007669"/>
    <property type="project" value="UniProtKB-ARBA"/>
</dbReference>
<organism evidence="2 3">
    <name type="scientific">Ktedonosporobacter rubrisoli</name>
    <dbReference type="NCBI Taxonomy" id="2509675"/>
    <lineage>
        <taxon>Bacteria</taxon>
        <taxon>Bacillati</taxon>
        <taxon>Chloroflexota</taxon>
        <taxon>Ktedonobacteria</taxon>
        <taxon>Ktedonobacterales</taxon>
        <taxon>Ktedonosporobacteraceae</taxon>
        <taxon>Ktedonosporobacter</taxon>
    </lineage>
</organism>
<dbReference type="Gene3D" id="3.90.76.10">
    <property type="entry name" value="Dipeptide-binding Protein, Domain 1"/>
    <property type="match status" value="1"/>
</dbReference>
<dbReference type="EMBL" id="CP035758">
    <property type="protein sequence ID" value="QBD76968.1"/>
    <property type="molecule type" value="Genomic_DNA"/>
</dbReference>
<dbReference type="Gene3D" id="3.10.105.10">
    <property type="entry name" value="Dipeptide-binding Protein, Domain 3"/>
    <property type="match status" value="1"/>
</dbReference>
<evidence type="ECO:0000313" key="2">
    <source>
        <dbReference type="EMBL" id="QBD76968.1"/>
    </source>
</evidence>
<dbReference type="Proteomes" id="UP000290365">
    <property type="component" value="Chromosome"/>
</dbReference>
<reference evidence="2 3" key="1">
    <citation type="submission" date="2019-01" db="EMBL/GenBank/DDBJ databases">
        <title>Ktedonosporobacter rubrisoli SCAWS-G2.</title>
        <authorList>
            <person name="Huang Y."/>
            <person name="Yan B."/>
        </authorList>
    </citation>
    <scope>NUCLEOTIDE SEQUENCE [LARGE SCALE GENOMIC DNA]</scope>
    <source>
        <strain evidence="2 3">SCAWS-G2</strain>
    </source>
</reference>
<dbReference type="InterPro" id="IPR039424">
    <property type="entry name" value="SBP_5"/>
</dbReference>
<dbReference type="InterPro" id="IPR030678">
    <property type="entry name" value="Peptide/Ni-bd"/>
</dbReference>
<proteinExistence type="predicted"/>
<dbReference type="GO" id="GO:0015833">
    <property type="term" value="P:peptide transport"/>
    <property type="evidence" value="ECO:0007669"/>
    <property type="project" value="TreeGrafter"/>
</dbReference>
<dbReference type="GO" id="GO:0043190">
    <property type="term" value="C:ATP-binding cassette (ABC) transporter complex"/>
    <property type="evidence" value="ECO:0007669"/>
    <property type="project" value="InterPro"/>
</dbReference>
<accession>A0A4P6JNS3</accession>
<dbReference type="KEGG" id="kbs:EPA93_13525"/>
<dbReference type="AlphaFoldDB" id="A0A4P6JNS3"/>
<dbReference type="PIRSF" id="PIRSF002741">
    <property type="entry name" value="MppA"/>
    <property type="match status" value="1"/>
</dbReference>
<evidence type="ECO:0000259" key="1">
    <source>
        <dbReference type="Pfam" id="PF00496"/>
    </source>
</evidence>
<feature type="domain" description="Solute-binding protein family 5" evidence="1">
    <location>
        <begin position="90"/>
        <end position="452"/>
    </location>
</feature>
<protein>
    <submittedName>
        <fullName evidence="2">ABC transporter substrate-binding protein</fullName>
    </submittedName>
</protein>
<dbReference type="SUPFAM" id="SSF53850">
    <property type="entry name" value="Periplasmic binding protein-like II"/>
    <property type="match status" value="1"/>
</dbReference>